<gene>
    <name evidence="1" type="ORF">QFC21_006390</name>
</gene>
<evidence type="ECO:0000313" key="2">
    <source>
        <dbReference type="Proteomes" id="UP001227268"/>
    </source>
</evidence>
<proteinExistence type="predicted"/>
<evidence type="ECO:0000313" key="1">
    <source>
        <dbReference type="EMBL" id="KAJ9093549.1"/>
    </source>
</evidence>
<keyword evidence="2" id="KW-1185">Reference proteome</keyword>
<dbReference type="EMBL" id="JASBWT010000030">
    <property type="protein sequence ID" value="KAJ9093549.1"/>
    <property type="molecule type" value="Genomic_DNA"/>
</dbReference>
<accession>A0ACC2V2H4</accession>
<comment type="caution">
    <text evidence="1">The sequence shown here is derived from an EMBL/GenBank/DDBJ whole genome shotgun (WGS) entry which is preliminary data.</text>
</comment>
<protein>
    <submittedName>
        <fullName evidence="1">Uncharacterized protein</fullName>
    </submittedName>
</protein>
<reference evidence="1" key="1">
    <citation type="submission" date="2023-04" db="EMBL/GenBank/DDBJ databases">
        <title>Draft Genome sequencing of Naganishia species isolated from polar environments using Oxford Nanopore Technology.</title>
        <authorList>
            <person name="Leo P."/>
            <person name="Venkateswaran K."/>
        </authorList>
    </citation>
    <scope>NUCLEOTIDE SEQUENCE</scope>
    <source>
        <strain evidence="1">MNA-CCFEE 5423</strain>
    </source>
</reference>
<organism evidence="1 2">
    <name type="scientific">Naganishia friedmannii</name>
    <dbReference type="NCBI Taxonomy" id="89922"/>
    <lineage>
        <taxon>Eukaryota</taxon>
        <taxon>Fungi</taxon>
        <taxon>Dikarya</taxon>
        <taxon>Basidiomycota</taxon>
        <taxon>Agaricomycotina</taxon>
        <taxon>Tremellomycetes</taxon>
        <taxon>Filobasidiales</taxon>
        <taxon>Filobasidiaceae</taxon>
        <taxon>Naganishia</taxon>
    </lineage>
</organism>
<sequence>MSDPTSTAPTTPVSATLPVSLVNTVEASQVAGPLSLDHASVDACPLEVLSYADQVQVTVGTPITVIDGAPPLVLNNADLHDTAVMLHADDDTDDHVSVGTDDLSDCEDTYYLEPNDVLRHYWHRGDIKYTISAHGRKFCMTAEEMEQYFGGLNFARRT</sequence>
<dbReference type="Proteomes" id="UP001227268">
    <property type="component" value="Unassembled WGS sequence"/>
</dbReference>
<name>A0ACC2V2H4_9TREE</name>